<name>A0A3M6TD93_POCDA</name>
<dbReference type="Proteomes" id="UP000275408">
    <property type="component" value="Unassembled WGS sequence"/>
</dbReference>
<organism evidence="1 2">
    <name type="scientific">Pocillopora damicornis</name>
    <name type="common">Cauliflower coral</name>
    <name type="synonym">Millepora damicornis</name>
    <dbReference type="NCBI Taxonomy" id="46731"/>
    <lineage>
        <taxon>Eukaryota</taxon>
        <taxon>Metazoa</taxon>
        <taxon>Cnidaria</taxon>
        <taxon>Anthozoa</taxon>
        <taxon>Hexacorallia</taxon>
        <taxon>Scleractinia</taxon>
        <taxon>Astrocoeniina</taxon>
        <taxon>Pocilloporidae</taxon>
        <taxon>Pocillopora</taxon>
    </lineage>
</organism>
<protein>
    <submittedName>
        <fullName evidence="1">Uncharacterized protein</fullName>
    </submittedName>
</protein>
<proteinExistence type="predicted"/>
<sequence>MDISAMQNVLQTHLVSPTIAKEKLQFDKKTPRRSLAEMSWQKGSKILPDFFPPNTTQKKSLRQQTGLSAVKRVTVIKQYSWENEENGFSEAQTIAESWLMYYGFDGLDRYVLRL</sequence>
<reference evidence="1 2" key="1">
    <citation type="journal article" date="2018" name="Sci. Rep.">
        <title>Comparative analysis of the Pocillopora damicornis genome highlights role of immune system in coral evolution.</title>
        <authorList>
            <person name="Cunning R."/>
            <person name="Bay R.A."/>
            <person name="Gillette P."/>
            <person name="Baker A.C."/>
            <person name="Traylor-Knowles N."/>
        </authorList>
    </citation>
    <scope>NUCLEOTIDE SEQUENCE [LARGE SCALE GENOMIC DNA]</scope>
    <source>
        <strain evidence="1">RSMAS</strain>
        <tissue evidence="1">Whole animal</tissue>
    </source>
</reference>
<comment type="caution">
    <text evidence="1">The sequence shown here is derived from an EMBL/GenBank/DDBJ whole genome shotgun (WGS) entry which is preliminary data.</text>
</comment>
<accession>A0A3M6TD93</accession>
<evidence type="ECO:0000313" key="1">
    <source>
        <dbReference type="EMBL" id="RMX39298.1"/>
    </source>
</evidence>
<gene>
    <name evidence="1" type="ORF">pdam_00017859</name>
</gene>
<keyword evidence="2" id="KW-1185">Reference proteome</keyword>
<dbReference type="AlphaFoldDB" id="A0A3M6TD93"/>
<evidence type="ECO:0000313" key="2">
    <source>
        <dbReference type="Proteomes" id="UP000275408"/>
    </source>
</evidence>
<dbReference type="EMBL" id="RCHS01003836">
    <property type="protein sequence ID" value="RMX39298.1"/>
    <property type="molecule type" value="Genomic_DNA"/>
</dbReference>